<dbReference type="PROSITE" id="PS01027">
    <property type="entry name" value="GLYCOSYL_HYDROL_F39"/>
    <property type="match status" value="1"/>
</dbReference>
<reference evidence="6" key="1">
    <citation type="submission" date="2023-10" db="EMBL/GenBank/DDBJ databases">
        <authorList>
            <person name="Chen Y."/>
            <person name="Shah S."/>
            <person name="Dougan E. K."/>
            <person name="Thang M."/>
            <person name="Chan C."/>
        </authorList>
    </citation>
    <scope>NUCLEOTIDE SEQUENCE [LARGE SCALE GENOMIC DNA]</scope>
</reference>
<accession>A0ABN9RAD7</accession>
<dbReference type="InterPro" id="IPR017853">
    <property type="entry name" value="GH"/>
</dbReference>
<evidence type="ECO:0000313" key="6">
    <source>
        <dbReference type="EMBL" id="CAK0813365.1"/>
    </source>
</evidence>
<comment type="similarity">
    <text evidence="1">Belongs to the glycosyl hydrolase 39 family.</text>
</comment>
<proteinExistence type="inferred from homology"/>
<keyword evidence="3" id="KW-0326">Glycosidase</keyword>
<dbReference type="Gene3D" id="3.20.20.80">
    <property type="entry name" value="Glycosidases"/>
    <property type="match status" value="1"/>
</dbReference>
<keyword evidence="7" id="KW-1185">Reference proteome</keyword>
<dbReference type="InterPro" id="IPR051923">
    <property type="entry name" value="Glycosyl_Hydrolase_39"/>
</dbReference>
<keyword evidence="4" id="KW-0732">Signal</keyword>
<comment type="caution">
    <text evidence="6">The sequence shown here is derived from an EMBL/GenBank/DDBJ whole genome shotgun (WGS) entry which is preliminary data.</text>
</comment>
<dbReference type="SUPFAM" id="SSF51445">
    <property type="entry name" value="(Trans)glycosidases"/>
    <property type="match status" value="1"/>
</dbReference>
<dbReference type="InterPro" id="IPR049166">
    <property type="entry name" value="GH39_cat"/>
</dbReference>
<dbReference type="Proteomes" id="UP001189429">
    <property type="component" value="Unassembled WGS sequence"/>
</dbReference>
<feature type="chain" id="PRO_5045941417" description="Glycosyl hydrolases family 39 N-terminal catalytic domain-containing protein" evidence="4">
    <location>
        <begin position="22"/>
        <end position="543"/>
    </location>
</feature>
<evidence type="ECO:0000259" key="5">
    <source>
        <dbReference type="Pfam" id="PF01229"/>
    </source>
</evidence>
<dbReference type="PANTHER" id="PTHR12631">
    <property type="entry name" value="ALPHA-L-IDURONIDASE"/>
    <property type="match status" value="1"/>
</dbReference>
<dbReference type="InterPro" id="IPR049165">
    <property type="entry name" value="GH39_as"/>
</dbReference>
<evidence type="ECO:0000313" key="7">
    <source>
        <dbReference type="Proteomes" id="UP001189429"/>
    </source>
</evidence>
<protein>
    <recommendedName>
        <fullName evidence="5">Glycosyl hydrolases family 39 N-terminal catalytic domain-containing protein</fullName>
    </recommendedName>
</protein>
<evidence type="ECO:0000256" key="4">
    <source>
        <dbReference type="SAM" id="SignalP"/>
    </source>
</evidence>
<dbReference type="EMBL" id="CAUYUJ010005359">
    <property type="protein sequence ID" value="CAK0813365.1"/>
    <property type="molecule type" value="Genomic_DNA"/>
</dbReference>
<dbReference type="PANTHER" id="PTHR12631:SF10">
    <property type="entry name" value="BETA-XYLOSIDASE-LIKE PROTEIN-RELATED"/>
    <property type="match status" value="1"/>
</dbReference>
<dbReference type="SUPFAM" id="SSF51011">
    <property type="entry name" value="Glycosyl hydrolase domain"/>
    <property type="match status" value="1"/>
</dbReference>
<evidence type="ECO:0000256" key="2">
    <source>
        <dbReference type="ARBA" id="ARBA00022801"/>
    </source>
</evidence>
<evidence type="ECO:0000256" key="1">
    <source>
        <dbReference type="ARBA" id="ARBA00008875"/>
    </source>
</evidence>
<feature type="domain" description="Glycosyl hydrolases family 39 N-terminal catalytic" evidence="5">
    <location>
        <begin position="30"/>
        <end position="502"/>
    </location>
</feature>
<feature type="signal peptide" evidence="4">
    <location>
        <begin position="1"/>
        <end position="21"/>
    </location>
</feature>
<evidence type="ECO:0000256" key="3">
    <source>
        <dbReference type="ARBA" id="ARBA00023295"/>
    </source>
</evidence>
<sequence>MLLQMALVAAALTALSGGATAAGSTRARLDIDLSKPRVPFDHTWEECIGSGHASLTLRADWREHVAMARRDLGIKRVRFHGILDDDMSTSMGPSASSYVNVDSWADFMREQNMSALVELGFMPRWLSRGRAGLGGFQCEHVLNHYAACVDPPSNFTQWGEVVGSLVAHLVERYGLESVADRWVFEVWNEPNLNGQADPLVPPPSTFAGGGDWWGTGMEYFELYAHAARALKTVSPRLKVGGPVTTGGAVWVKQFREFCRNNSVPIDFISTHAYPGGDTEINSVASTVRQLAASKAAAGNLPHFVSEWGGSWQHGPVGPEGPGNATTGRCHDDYSAASFVVALVDKAQGLADLLSYWCISDVFEESGFPVANSSFFGGFGVVNIYGVPKPAYRAFQILHEAGSQRFHTAFSGDASCVATLGAVATAPTEGQLHLILYSQAPSGEPIEPMCELEVVVHGALRAAGEGTLRRIDGEHANPMQRWIDLGMPQYPTSEENADILAASALAPEPLRVRPTDGGLSFAVSLPAQGVAAVQLRLLPAGVFV</sequence>
<dbReference type="Gene3D" id="2.60.40.1500">
    <property type="entry name" value="Glycosyl hydrolase domain, family 39"/>
    <property type="match status" value="1"/>
</dbReference>
<gene>
    <name evidence="6" type="ORF">PCOR1329_LOCUS17319</name>
</gene>
<keyword evidence="2" id="KW-0378">Hydrolase</keyword>
<name>A0ABN9RAD7_9DINO</name>
<dbReference type="Pfam" id="PF01229">
    <property type="entry name" value="Glyco_hydro_39"/>
    <property type="match status" value="1"/>
</dbReference>
<organism evidence="6 7">
    <name type="scientific">Prorocentrum cordatum</name>
    <dbReference type="NCBI Taxonomy" id="2364126"/>
    <lineage>
        <taxon>Eukaryota</taxon>
        <taxon>Sar</taxon>
        <taxon>Alveolata</taxon>
        <taxon>Dinophyceae</taxon>
        <taxon>Prorocentrales</taxon>
        <taxon>Prorocentraceae</taxon>
        <taxon>Prorocentrum</taxon>
    </lineage>
</organism>